<dbReference type="AlphaFoldDB" id="A0A255YS71"/>
<dbReference type="RefSeq" id="WP_094472834.1">
    <property type="nucleotide sequence ID" value="NZ_NOXT01000082.1"/>
</dbReference>
<evidence type="ECO:0000256" key="1">
    <source>
        <dbReference type="SAM" id="Phobius"/>
    </source>
</evidence>
<protein>
    <submittedName>
        <fullName evidence="2">Osmotic-shock protein</fullName>
    </submittedName>
</protein>
<comment type="caution">
    <text evidence="2">The sequence shown here is derived from an EMBL/GenBank/DDBJ whole genome shotgun (WGS) entry which is preliminary data.</text>
</comment>
<gene>
    <name evidence="2" type="ORF">CHU93_03815</name>
</gene>
<reference evidence="2 3" key="1">
    <citation type="submission" date="2017-07" db="EMBL/GenBank/DDBJ databases">
        <title>Sandarakinorhabdus cyanobacteriorum sp. nov., a novel bacterium isolated from cyanobacterial aggregates in a eutrophic lake.</title>
        <authorList>
            <person name="Cai H."/>
        </authorList>
    </citation>
    <scope>NUCLEOTIDE SEQUENCE [LARGE SCALE GENOMIC DNA]</scope>
    <source>
        <strain evidence="2 3">TH057</strain>
    </source>
</reference>
<evidence type="ECO:0000313" key="3">
    <source>
        <dbReference type="Proteomes" id="UP000216991"/>
    </source>
</evidence>
<keyword evidence="3" id="KW-1185">Reference proteome</keyword>
<name>A0A255YS71_9SPHN</name>
<accession>A0A255YS71</accession>
<dbReference type="GO" id="GO:0016020">
    <property type="term" value="C:membrane"/>
    <property type="evidence" value="ECO:0007669"/>
    <property type="project" value="InterPro"/>
</dbReference>
<proteinExistence type="predicted"/>
<keyword evidence="1" id="KW-0472">Membrane</keyword>
<sequence length="103" mass="11390">MANTTLALVDIFIMVTQVLIWGLVVWAIAGWLVAFNVINSYNPLVRSILSTLDRIYDPLVRPIRRVLPDLGGLDLSPMVLWLVLAGLQRLVPALVVDSGLLLQ</sequence>
<organism evidence="2 3">
    <name type="scientific">Sandarakinorhabdus cyanobacteriorum</name>
    <dbReference type="NCBI Taxonomy" id="1981098"/>
    <lineage>
        <taxon>Bacteria</taxon>
        <taxon>Pseudomonadati</taxon>
        <taxon>Pseudomonadota</taxon>
        <taxon>Alphaproteobacteria</taxon>
        <taxon>Sphingomonadales</taxon>
        <taxon>Sphingosinicellaceae</taxon>
        <taxon>Sandarakinorhabdus</taxon>
    </lineage>
</organism>
<keyword evidence="1" id="KW-0812">Transmembrane</keyword>
<keyword evidence="1" id="KW-1133">Transmembrane helix</keyword>
<evidence type="ECO:0000313" key="2">
    <source>
        <dbReference type="EMBL" id="OYQ32037.1"/>
    </source>
</evidence>
<dbReference type="EMBL" id="NOXT01000082">
    <property type="protein sequence ID" value="OYQ32037.1"/>
    <property type="molecule type" value="Genomic_DNA"/>
</dbReference>
<dbReference type="InterPro" id="IPR003425">
    <property type="entry name" value="CCB3/YggT"/>
</dbReference>
<dbReference type="Pfam" id="PF02325">
    <property type="entry name" value="CCB3_YggT"/>
    <property type="match status" value="1"/>
</dbReference>
<dbReference type="OrthoDB" id="9814445at2"/>
<dbReference type="Proteomes" id="UP000216991">
    <property type="component" value="Unassembled WGS sequence"/>
</dbReference>
<feature type="transmembrane region" description="Helical" evidence="1">
    <location>
        <begin position="12"/>
        <end position="34"/>
    </location>
</feature>